<evidence type="ECO:0000313" key="8">
    <source>
        <dbReference type="EMBL" id="VAW45183.1"/>
    </source>
</evidence>
<name>A0A3B0VYF3_9ZZZZ</name>
<dbReference type="PANTHER" id="PTHR43690:SF17">
    <property type="entry name" value="PROTEIN YHJJ"/>
    <property type="match status" value="1"/>
</dbReference>
<evidence type="ECO:0000259" key="6">
    <source>
        <dbReference type="Pfam" id="PF00675"/>
    </source>
</evidence>
<dbReference type="InterPro" id="IPR050626">
    <property type="entry name" value="Peptidase_M16"/>
</dbReference>
<protein>
    <submittedName>
        <fullName evidence="8">Peptidase M16 domain protein</fullName>
    </submittedName>
</protein>
<dbReference type="GO" id="GO:0006508">
    <property type="term" value="P:proteolysis"/>
    <property type="evidence" value="ECO:0007669"/>
    <property type="project" value="UniProtKB-KW"/>
</dbReference>
<sequence>MAITKLIRVTAVLCLLSVSVAQATTTQLQDSVKEVVLDNGMKILMVQQPGQPNIVAGWVAHVGSANERPGITGISHLFEHMLFKGSPRIGVEDAKLDDEIRGRLDAIRASMIEKDRASREQVRLGYGESISDPDLQGDEMKALKKQFDALIEEQRENLVKDEFDQIYTAAGASGMNAFTNQDMTVYFIRIPKNKLEMWMWMESERLSQPVFREFYSERDVVYEERRMRTESTPTGAQDEVYNSLFWRGHPYGWPVIGWPSDISAITREQAASYFEEFYAPNNLTFALVGDFDEEDALKMAEKYLGRIPSNGKEAADVITLALPLLGDFDYRAEVDAPPAANIDWRTTAFGGKDDPALDVLAGVLSGKTGRLYKRLVLEDQIATAASAVSNSQKFDGSFTVSAKGKKDISPDMLKKVLLEEVQKIIDGGITDYELEKQQNQNAAGQFRRLEDTFFLTIQLLYYDGLRDWRTMDTNFERLTQVTTADVQAVAEKYLSGYKASALYTRKVSDEPVDPELAALSQEDQDQVKQMLGQLAMMPPAQLPVVVAQIEGSLAQAPEDKKAVIEYLLKQLKKRLDKAGE</sequence>
<keyword evidence="5" id="KW-0482">Metalloprotease</keyword>
<dbReference type="InterPro" id="IPR007863">
    <property type="entry name" value="Peptidase_M16_C"/>
</dbReference>
<dbReference type="InterPro" id="IPR011249">
    <property type="entry name" value="Metalloenz_LuxS/M16"/>
</dbReference>
<feature type="domain" description="Peptidase M16 C-terminal" evidence="7">
    <location>
        <begin position="265"/>
        <end position="440"/>
    </location>
</feature>
<evidence type="ECO:0000256" key="3">
    <source>
        <dbReference type="ARBA" id="ARBA00022801"/>
    </source>
</evidence>
<dbReference type="Pfam" id="PF00675">
    <property type="entry name" value="Peptidase_M16"/>
    <property type="match status" value="1"/>
</dbReference>
<accession>A0A3B0VYF3</accession>
<dbReference type="PANTHER" id="PTHR43690">
    <property type="entry name" value="NARDILYSIN"/>
    <property type="match status" value="1"/>
</dbReference>
<dbReference type="AlphaFoldDB" id="A0A3B0VYF3"/>
<dbReference type="Gene3D" id="3.30.830.10">
    <property type="entry name" value="Metalloenzyme, LuxS/M16 peptidase-like"/>
    <property type="match status" value="2"/>
</dbReference>
<keyword evidence="2" id="KW-0645">Protease</keyword>
<dbReference type="GO" id="GO:0046872">
    <property type="term" value="F:metal ion binding"/>
    <property type="evidence" value="ECO:0007669"/>
    <property type="project" value="InterPro"/>
</dbReference>
<organism evidence="8">
    <name type="scientific">hydrothermal vent metagenome</name>
    <dbReference type="NCBI Taxonomy" id="652676"/>
    <lineage>
        <taxon>unclassified sequences</taxon>
        <taxon>metagenomes</taxon>
        <taxon>ecological metagenomes</taxon>
    </lineage>
</organism>
<dbReference type="SUPFAM" id="SSF63411">
    <property type="entry name" value="LuxS/MPP-like metallohydrolase"/>
    <property type="match status" value="2"/>
</dbReference>
<evidence type="ECO:0000256" key="2">
    <source>
        <dbReference type="ARBA" id="ARBA00022670"/>
    </source>
</evidence>
<gene>
    <name evidence="8" type="ORF">MNBD_GAMMA02-1035</name>
</gene>
<dbReference type="GO" id="GO:0008237">
    <property type="term" value="F:metallopeptidase activity"/>
    <property type="evidence" value="ECO:0007669"/>
    <property type="project" value="UniProtKB-KW"/>
</dbReference>
<keyword evidence="3" id="KW-0378">Hydrolase</keyword>
<comment type="similarity">
    <text evidence="1">Belongs to the peptidase M16 family.</text>
</comment>
<feature type="domain" description="Peptidase M16 N-terminal" evidence="6">
    <location>
        <begin position="43"/>
        <end position="87"/>
    </location>
</feature>
<evidence type="ECO:0000256" key="4">
    <source>
        <dbReference type="ARBA" id="ARBA00022833"/>
    </source>
</evidence>
<dbReference type="InterPro" id="IPR011765">
    <property type="entry name" value="Pept_M16_N"/>
</dbReference>
<dbReference type="EMBL" id="UOFA01000162">
    <property type="protein sequence ID" value="VAW45183.1"/>
    <property type="molecule type" value="Genomic_DNA"/>
</dbReference>
<evidence type="ECO:0000256" key="5">
    <source>
        <dbReference type="ARBA" id="ARBA00023049"/>
    </source>
</evidence>
<dbReference type="Pfam" id="PF05193">
    <property type="entry name" value="Peptidase_M16_C"/>
    <property type="match status" value="1"/>
</dbReference>
<reference evidence="8" key="1">
    <citation type="submission" date="2018-06" db="EMBL/GenBank/DDBJ databases">
        <authorList>
            <person name="Zhirakovskaya E."/>
        </authorList>
    </citation>
    <scope>NUCLEOTIDE SEQUENCE</scope>
</reference>
<evidence type="ECO:0000259" key="7">
    <source>
        <dbReference type="Pfam" id="PF05193"/>
    </source>
</evidence>
<proteinExistence type="inferred from homology"/>
<keyword evidence="4" id="KW-0862">Zinc</keyword>
<evidence type="ECO:0000256" key="1">
    <source>
        <dbReference type="ARBA" id="ARBA00007261"/>
    </source>
</evidence>